<sequence length="379" mass="40802">MSEDVFRPHPPVSLPPPAAENRRLRPRPVVDPGLPEAQRERLRQGRAPEPLPFPYGTAEDATTRSARLREGLAQVVGVGFTMSLALVTAGWYLGMVIATISLVAFVATLGFRGDAHRVTRVAGGIVGAGAVAATPVWLMDVVPQDPAMGVPWLVFGVLVAMVAADAVTSRVAAVPGEGETAAVITPDDISEVDHVHLATVQGVIAQVDEAGAVFRGGDSLDTDRALSVLRDQEWRIAVLLARQRELRRAHLRRWQRAASPRVREALKPQREHLHAVEEAVRVRVAQIAEYGRLVERAVEAHREWEQCQEALDSTAEYADHAASAAFLGTSSSPVAELSTTADLAREVRDEHIRRLGEHTLVQSLSLSVSAPVVGGPTDG</sequence>
<feature type="transmembrane region" description="Helical" evidence="2">
    <location>
        <begin position="89"/>
        <end position="111"/>
    </location>
</feature>
<accession>A0A7Z0ELN7</accession>
<keyword evidence="2" id="KW-0472">Membrane</keyword>
<protein>
    <submittedName>
        <fullName evidence="3">Uncharacterized protein</fullName>
    </submittedName>
</protein>
<feature type="transmembrane region" description="Helical" evidence="2">
    <location>
        <begin position="118"/>
        <end position="138"/>
    </location>
</feature>
<feature type="transmembrane region" description="Helical" evidence="2">
    <location>
        <begin position="150"/>
        <end position="167"/>
    </location>
</feature>
<evidence type="ECO:0000313" key="3">
    <source>
        <dbReference type="EMBL" id="NYJ34182.1"/>
    </source>
</evidence>
<gene>
    <name evidence="3" type="ORF">HNR10_002063</name>
</gene>
<evidence type="ECO:0000313" key="4">
    <source>
        <dbReference type="Proteomes" id="UP000572051"/>
    </source>
</evidence>
<comment type="caution">
    <text evidence="3">The sequence shown here is derived from an EMBL/GenBank/DDBJ whole genome shotgun (WGS) entry which is preliminary data.</text>
</comment>
<dbReference type="EMBL" id="JACCFS010000001">
    <property type="protein sequence ID" value="NYJ34182.1"/>
    <property type="molecule type" value="Genomic_DNA"/>
</dbReference>
<keyword evidence="2" id="KW-0812">Transmembrane</keyword>
<keyword evidence="2" id="KW-1133">Transmembrane helix</keyword>
<dbReference type="AlphaFoldDB" id="A0A7Z0ELN7"/>
<reference evidence="3 4" key="1">
    <citation type="submission" date="2020-07" db="EMBL/GenBank/DDBJ databases">
        <title>Sequencing the genomes of 1000 actinobacteria strains.</title>
        <authorList>
            <person name="Klenk H.-P."/>
        </authorList>
    </citation>
    <scope>NUCLEOTIDE SEQUENCE [LARGE SCALE GENOMIC DNA]</scope>
    <source>
        <strain evidence="3 4">DSM 44442</strain>
    </source>
</reference>
<keyword evidence="4" id="KW-1185">Reference proteome</keyword>
<proteinExistence type="predicted"/>
<dbReference type="RefSeq" id="WP_179822697.1">
    <property type="nucleotide sequence ID" value="NZ_JACCFS010000001.1"/>
</dbReference>
<dbReference type="Proteomes" id="UP000572051">
    <property type="component" value="Unassembled WGS sequence"/>
</dbReference>
<evidence type="ECO:0000256" key="1">
    <source>
        <dbReference type="SAM" id="MobiDB-lite"/>
    </source>
</evidence>
<feature type="region of interest" description="Disordered" evidence="1">
    <location>
        <begin position="1"/>
        <end position="58"/>
    </location>
</feature>
<name>A0A7Z0ELN7_9ACTN</name>
<feature type="compositionally biased region" description="Pro residues" evidence="1">
    <location>
        <begin position="8"/>
        <end position="18"/>
    </location>
</feature>
<evidence type="ECO:0000256" key="2">
    <source>
        <dbReference type="SAM" id="Phobius"/>
    </source>
</evidence>
<organism evidence="3 4">
    <name type="scientific">Nocardiopsis aegyptia</name>
    <dbReference type="NCBI Taxonomy" id="220378"/>
    <lineage>
        <taxon>Bacteria</taxon>
        <taxon>Bacillati</taxon>
        <taxon>Actinomycetota</taxon>
        <taxon>Actinomycetes</taxon>
        <taxon>Streptosporangiales</taxon>
        <taxon>Nocardiopsidaceae</taxon>
        <taxon>Nocardiopsis</taxon>
    </lineage>
</organism>